<sequence length="135" mass="14830">MSAARLVHTSSNQRARLLGQREAADCKLVLFPSSTPILFWVWGREGRMADLIVEATDPAPHPEETEEKNNEQQSQSWRPANAGGVGRPGPSVCNPAARTLFSLPNAVVAHCRFTCSTFHLLPLFTMLPSFPFTLA</sequence>
<reference evidence="2 3" key="1">
    <citation type="journal article" date="2023" name="Genes (Basel)">
        <title>Chromosome-Level Genome Assembly and Circadian Gene Repertoire of the Patagonia Blennie Eleginops maclovinus-The Closest Ancestral Proxy of Antarctic Cryonotothenioids.</title>
        <authorList>
            <person name="Cheng C.C."/>
            <person name="Rivera-Colon A.G."/>
            <person name="Minhas B.F."/>
            <person name="Wilson L."/>
            <person name="Rayamajhi N."/>
            <person name="Vargas-Chacoff L."/>
            <person name="Catchen J.M."/>
        </authorList>
    </citation>
    <scope>NUCLEOTIDE SEQUENCE [LARGE SCALE GENOMIC DNA]</scope>
    <source>
        <strain evidence="2">JMC-PN-2008</strain>
    </source>
</reference>
<accession>A0AAN7Y2C4</accession>
<name>A0AAN7Y2C4_ELEMC</name>
<proteinExistence type="predicted"/>
<reference evidence="2 3" key="2">
    <citation type="journal article" date="2023" name="Mol. Biol. Evol.">
        <title>Genomics of Secondarily Temperate Adaptation in the Only Non-Antarctic Icefish.</title>
        <authorList>
            <person name="Rivera-Colon A.G."/>
            <person name="Rayamajhi N."/>
            <person name="Minhas B.F."/>
            <person name="Madrigal G."/>
            <person name="Bilyk K.T."/>
            <person name="Yoon V."/>
            <person name="Hune M."/>
            <person name="Gregory S."/>
            <person name="Cheng C.H.C."/>
            <person name="Catchen J.M."/>
        </authorList>
    </citation>
    <scope>NUCLEOTIDE SEQUENCE [LARGE SCALE GENOMIC DNA]</scope>
    <source>
        <strain evidence="2">JMC-PN-2008</strain>
    </source>
</reference>
<dbReference type="EMBL" id="JAUZQC010000005">
    <property type="protein sequence ID" value="KAK5871305.1"/>
    <property type="molecule type" value="Genomic_DNA"/>
</dbReference>
<keyword evidence="3" id="KW-1185">Reference proteome</keyword>
<dbReference type="Proteomes" id="UP001346869">
    <property type="component" value="Unassembled WGS sequence"/>
</dbReference>
<feature type="compositionally biased region" description="Basic and acidic residues" evidence="1">
    <location>
        <begin position="60"/>
        <end position="70"/>
    </location>
</feature>
<organism evidence="2 3">
    <name type="scientific">Eleginops maclovinus</name>
    <name type="common">Patagonian blennie</name>
    <name type="synonym">Eleginus maclovinus</name>
    <dbReference type="NCBI Taxonomy" id="56733"/>
    <lineage>
        <taxon>Eukaryota</taxon>
        <taxon>Metazoa</taxon>
        <taxon>Chordata</taxon>
        <taxon>Craniata</taxon>
        <taxon>Vertebrata</taxon>
        <taxon>Euteleostomi</taxon>
        <taxon>Actinopterygii</taxon>
        <taxon>Neopterygii</taxon>
        <taxon>Teleostei</taxon>
        <taxon>Neoteleostei</taxon>
        <taxon>Acanthomorphata</taxon>
        <taxon>Eupercaria</taxon>
        <taxon>Perciformes</taxon>
        <taxon>Notothenioidei</taxon>
        <taxon>Eleginopidae</taxon>
        <taxon>Eleginops</taxon>
    </lineage>
</organism>
<evidence type="ECO:0000256" key="1">
    <source>
        <dbReference type="SAM" id="MobiDB-lite"/>
    </source>
</evidence>
<comment type="caution">
    <text evidence="2">The sequence shown here is derived from an EMBL/GenBank/DDBJ whole genome shotgun (WGS) entry which is preliminary data.</text>
</comment>
<dbReference type="AlphaFoldDB" id="A0AAN7Y2C4"/>
<gene>
    <name evidence="2" type="ORF">PBY51_004194</name>
</gene>
<feature type="region of interest" description="Disordered" evidence="1">
    <location>
        <begin position="54"/>
        <end position="89"/>
    </location>
</feature>
<evidence type="ECO:0000313" key="3">
    <source>
        <dbReference type="Proteomes" id="UP001346869"/>
    </source>
</evidence>
<protein>
    <submittedName>
        <fullName evidence="2">Uncharacterized protein</fullName>
    </submittedName>
</protein>
<evidence type="ECO:0000313" key="2">
    <source>
        <dbReference type="EMBL" id="KAK5871305.1"/>
    </source>
</evidence>